<sequence>MNKIESKSIIGDGCIMTILEHCVCLRFVHFTTTTTTTVKNPCGNARNPIECKLCLLCINLTRTTTTTTTKFKDYASFDRFAFVMNEREKKS</sequence>
<reference evidence="1" key="1">
    <citation type="submission" date="2013-05" db="EMBL/GenBank/DDBJ databases">
        <authorList>
            <person name="Yim A.K.Y."/>
            <person name="Chan T.F."/>
            <person name="Ji K.M."/>
            <person name="Liu X.Y."/>
            <person name="Zhou J.W."/>
            <person name="Li R.Q."/>
            <person name="Yang K.Y."/>
            <person name="Li J."/>
            <person name="Li M."/>
            <person name="Law P.T.W."/>
            <person name="Wu Y.L."/>
            <person name="Cai Z.L."/>
            <person name="Qin H."/>
            <person name="Bao Y."/>
            <person name="Leung R.K.K."/>
            <person name="Ng P.K.S."/>
            <person name="Zou J."/>
            <person name="Zhong X.J."/>
            <person name="Ran P.X."/>
            <person name="Zhong N.S."/>
            <person name="Liu Z.G."/>
            <person name="Tsui S.K.W."/>
        </authorList>
    </citation>
    <scope>NUCLEOTIDE SEQUENCE</scope>
    <source>
        <strain evidence="1">Derf</strain>
        <tissue evidence="1">Whole organism</tissue>
    </source>
</reference>
<accession>A0A922LCL5</accession>
<proteinExistence type="predicted"/>
<name>A0A922LCL5_DERFA</name>
<comment type="caution">
    <text evidence="1">The sequence shown here is derived from an EMBL/GenBank/DDBJ whole genome shotgun (WGS) entry which is preliminary data.</text>
</comment>
<protein>
    <submittedName>
        <fullName evidence="1">Uncharacterized protein</fullName>
    </submittedName>
</protein>
<evidence type="ECO:0000313" key="1">
    <source>
        <dbReference type="EMBL" id="KAH9529707.1"/>
    </source>
</evidence>
<evidence type="ECO:0000313" key="2">
    <source>
        <dbReference type="Proteomes" id="UP000790347"/>
    </source>
</evidence>
<organism evidence="1 2">
    <name type="scientific">Dermatophagoides farinae</name>
    <name type="common">American house dust mite</name>
    <dbReference type="NCBI Taxonomy" id="6954"/>
    <lineage>
        <taxon>Eukaryota</taxon>
        <taxon>Metazoa</taxon>
        <taxon>Ecdysozoa</taxon>
        <taxon>Arthropoda</taxon>
        <taxon>Chelicerata</taxon>
        <taxon>Arachnida</taxon>
        <taxon>Acari</taxon>
        <taxon>Acariformes</taxon>
        <taxon>Sarcoptiformes</taxon>
        <taxon>Astigmata</taxon>
        <taxon>Psoroptidia</taxon>
        <taxon>Analgoidea</taxon>
        <taxon>Pyroglyphidae</taxon>
        <taxon>Dermatophagoidinae</taxon>
        <taxon>Dermatophagoides</taxon>
    </lineage>
</organism>
<dbReference type="AlphaFoldDB" id="A0A922LCL5"/>
<dbReference type="EMBL" id="ASGP02000001">
    <property type="protein sequence ID" value="KAH9529707.1"/>
    <property type="molecule type" value="Genomic_DNA"/>
</dbReference>
<dbReference type="Proteomes" id="UP000790347">
    <property type="component" value="Unassembled WGS sequence"/>
</dbReference>
<keyword evidence="2" id="KW-1185">Reference proteome</keyword>
<gene>
    <name evidence="1" type="ORF">DERF_003576</name>
</gene>
<reference evidence="1" key="2">
    <citation type="journal article" date="2022" name="Res Sq">
        <title>Comparative Genomics Reveals Insights into the Divergent Evolution of Astigmatic Mites and Household Pest Adaptations.</title>
        <authorList>
            <person name="Xiong Q."/>
            <person name="Wan A.T.-Y."/>
            <person name="Liu X.-Y."/>
            <person name="Fung C.S.-H."/>
            <person name="Xiao X."/>
            <person name="Malainual N."/>
            <person name="Hou J."/>
            <person name="Wang L."/>
            <person name="Wang M."/>
            <person name="Yang K."/>
            <person name="Cui Y."/>
            <person name="Leung E."/>
            <person name="Nong W."/>
            <person name="Shin S.-K."/>
            <person name="Au S."/>
            <person name="Jeong K.Y."/>
            <person name="Chew F.T."/>
            <person name="Hui J."/>
            <person name="Leung T.F."/>
            <person name="Tungtrongchitr A."/>
            <person name="Zhong N."/>
            <person name="Liu Z."/>
            <person name="Tsui S."/>
        </authorList>
    </citation>
    <scope>NUCLEOTIDE SEQUENCE</scope>
    <source>
        <strain evidence="1">Derf</strain>
        <tissue evidence="1">Whole organism</tissue>
    </source>
</reference>